<reference evidence="3" key="1">
    <citation type="submission" date="2020-11" db="EMBL/GenBank/DDBJ databases">
        <authorList>
            <consortium name="DOE Joint Genome Institute"/>
            <person name="Ahrendt S."/>
            <person name="Riley R."/>
            <person name="Andreopoulos W."/>
            <person name="Labutti K."/>
            <person name="Pangilinan J."/>
            <person name="Ruiz-Duenas F.J."/>
            <person name="Barrasa J.M."/>
            <person name="Sanchez-Garcia M."/>
            <person name="Camarero S."/>
            <person name="Miyauchi S."/>
            <person name="Serrano A."/>
            <person name="Linde D."/>
            <person name="Babiker R."/>
            <person name="Drula E."/>
            <person name="Ayuso-Fernandez I."/>
            <person name="Pacheco R."/>
            <person name="Padilla G."/>
            <person name="Ferreira P."/>
            <person name="Barriuso J."/>
            <person name="Kellner H."/>
            <person name="Castanera R."/>
            <person name="Alfaro M."/>
            <person name="Ramirez L."/>
            <person name="Pisabarro A.G."/>
            <person name="Kuo A."/>
            <person name="Tritt A."/>
            <person name="Lipzen A."/>
            <person name="He G."/>
            <person name="Yan M."/>
            <person name="Ng V."/>
            <person name="Cullen D."/>
            <person name="Martin F."/>
            <person name="Rosso M.-N."/>
            <person name="Henrissat B."/>
            <person name="Hibbett D."/>
            <person name="Martinez A.T."/>
            <person name="Grigoriev I.V."/>
        </authorList>
    </citation>
    <scope>NUCLEOTIDE SEQUENCE</scope>
    <source>
        <strain evidence="3">MF-IS2</strain>
    </source>
</reference>
<dbReference type="SUPFAM" id="SSF54768">
    <property type="entry name" value="dsRNA-binding domain-like"/>
    <property type="match status" value="1"/>
</dbReference>
<keyword evidence="1" id="KW-0694">RNA-binding</keyword>
<feature type="domain" description="DRBM" evidence="2">
    <location>
        <begin position="4"/>
        <end position="73"/>
    </location>
</feature>
<dbReference type="PROSITE" id="PS50137">
    <property type="entry name" value="DS_RBD"/>
    <property type="match status" value="1"/>
</dbReference>
<dbReference type="Pfam" id="PF00035">
    <property type="entry name" value="dsrm"/>
    <property type="match status" value="1"/>
</dbReference>
<keyword evidence="4" id="KW-1185">Reference proteome</keyword>
<evidence type="ECO:0000313" key="3">
    <source>
        <dbReference type="EMBL" id="KAF9451370.1"/>
    </source>
</evidence>
<comment type="caution">
    <text evidence="3">The sequence shown here is derived from an EMBL/GenBank/DDBJ whole genome shotgun (WGS) entry which is preliminary data.</text>
</comment>
<evidence type="ECO:0000259" key="2">
    <source>
        <dbReference type="PROSITE" id="PS50137"/>
    </source>
</evidence>
<dbReference type="Gene3D" id="3.30.160.20">
    <property type="match status" value="1"/>
</dbReference>
<proteinExistence type="predicted"/>
<evidence type="ECO:0000256" key="1">
    <source>
        <dbReference type="PROSITE-ProRule" id="PRU00266"/>
    </source>
</evidence>
<dbReference type="EMBL" id="MU151086">
    <property type="protein sequence ID" value="KAF9451370.1"/>
    <property type="molecule type" value="Genomic_DNA"/>
</dbReference>
<protein>
    <recommendedName>
        <fullName evidence="2">DRBM domain-containing protein</fullName>
    </recommendedName>
</protein>
<dbReference type="OrthoDB" id="3246846at2759"/>
<dbReference type="Proteomes" id="UP000807342">
    <property type="component" value="Unassembled WGS sequence"/>
</dbReference>
<dbReference type="GO" id="GO:0003723">
    <property type="term" value="F:RNA binding"/>
    <property type="evidence" value="ECO:0007669"/>
    <property type="project" value="UniProtKB-UniRule"/>
</dbReference>
<name>A0A9P5XKS7_9AGAR</name>
<dbReference type="InterPro" id="IPR014720">
    <property type="entry name" value="dsRBD_dom"/>
</dbReference>
<organism evidence="3 4">
    <name type="scientific">Macrolepiota fuliginosa MF-IS2</name>
    <dbReference type="NCBI Taxonomy" id="1400762"/>
    <lineage>
        <taxon>Eukaryota</taxon>
        <taxon>Fungi</taxon>
        <taxon>Dikarya</taxon>
        <taxon>Basidiomycota</taxon>
        <taxon>Agaricomycotina</taxon>
        <taxon>Agaricomycetes</taxon>
        <taxon>Agaricomycetidae</taxon>
        <taxon>Agaricales</taxon>
        <taxon>Agaricineae</taxon>
        <taxon>Agaricaceae</taxon>
        <taxon>Macrolepiota</taxon>
    </lineage>
</organism>
<dbReference type="AlphaFoldDB" id="A0A9P5XKS7"/>
<sequence length="75" mass="8048">MPPSSVTKLHNRLVPTNEEGFISYEETSEGLAHNAIWVVKCKFKGEVKGVGKGATKSLAKEGAAKEALQKMGFSV</sequence>
<gene>
    <name evidence="3" type="ORF">P691DRAFT_757315</name>
</gene>
<dbReference type="SMART" id="SM00358">
    <property type="entry name" value="DSRM"/>
    <property type="match status" value="1"/>
</dbReference>
<evidence type="ECO:0000313" key="4">
    <source>
        <dbReference type="Proteomes" id="UP000807342"/>
    </source>
</evidence>
<accession>A0A9P5XKS7</accession>